<gene>
    <name evidence="1" type="ORF">OLEA9_A085652</name>
</gene>
<accession>A0A8S0Q2Y3</accession>
<feature type="non-terminal residue" evidence="1">
    <location>
        <position position="79"/>
    </location>
</feature>
<evidence type="ECO:0000313" key="1">
    <source>
        <dbReference type="EMBL" id="CAA2960583.1"/>
    </source>
</evidence>
<organism evidence="1 2">
    <name type="scientific">Olea europaea subsp. europaea</name>
    <dbReference type="NCBI Taxonomy" id="158383"/>
    <lineage>
        <taxon>Eukaryota</taxon>
        <taxon>Viridiplantae</taxon>
        <taxon>Streptophyta</taxon>
        <taxon>Embryophyta</taxon>
        <taxon>Tracheophyta</taxon>
        <taxon>Spermatophyta</taxon>
        <taxon>Magnoliopsida</taxon>
        <taxon>eudicotyledons</taxon>
        <taxon>Gunneridae</taxon>
        <taxon>Pentapetalae</taxon>
        <taxon>asterids</taxon>
        <taxon>lamiids</taxon>
        <taxon>Lamiales</taxon>
        <taxon>Oleaceae</taxon>
        <taxon>Oleeae</taxon>
        <taxon>Olea</taxon>
    </lineage>
</organism>
<dbReference type="Proteomes" id="UP000594638">
    <property type="component" value="Unassembled WGS sequence"/>
</dbReference>
<sequence length="79" mass="8466">RRCGVAVAAARCCCNSSSAKYSGKVLLQNARNAALAATKPRRSSARDATVQAVSLTVNEVAGASKRKGKRRQFRVSKNW</sequence>
<proteinExistence type="predicted"/>
<comment type="caution">
    <text evidence="1">The sequence shown here is derived from an EMBL/GenBank/DDBJ whole genome shotgun (WGS) entry which is preliminary data.</text>
</comment>
<keyword evidence="2" id="KW-1185">Reference proteome</keyword>
<dbReference type="AlphaFoldDB" id="A0A8S0Q2Y3"/>
<name>A0A8S0Q2Y3_OLEEU</name>
<reference evidence="1 2" key="1">
    <citation type="submission" date="2019-12" db="EMBL/GenBank/DDBJ databases">
        <authorList>
            <person name="Alioto T."/>
            <person name="Alioto T."/>
            <person name="Gomez Garrido J."/>
        </authorList>
    </citation>
    <scope>NUCLEOTIDE SEQUENCE [LARGE SCALE GENOMIC DNA]</scope>
</reference>
<dbReference type="Gramene" id="OE9A085652T1">
    <property type="protein sequence ID" value="OE9A085652C1"/>
    <property type="gene ID" value="OE9A085652"/>
</dbReference>
<dbReference type="EMBL" id="CACTIH010000420">
    <property type="protein sequence ID" value="CAA2960583.1"/>
    <property type="molecule type" value="Genomic_DNA"/>
</dbReference>
<protein>
    <submittedName>
        <fullName evidence="1">Uncharacterized protein</fullName>
    </submittedName>
</protein>
<evidence type="ECO:0000313" key="2">
    <source>
        <dbReference type="Proteomes" id="UP000594638"/>
    </source>
</evidence>
<feature type="non-terminal residue" evidence="1">
    <location>
        <position position="1"/>
    </location>
</feature>